<organism evidence="2 3">
    <name type="scientific">Byssothecium circinans</name>
    <dbReference type="NCBI Taxonomy" id="147558"/>
    <lineage>
        <taxon>Eukaryota</taxon>
        <taxon>Fungi</taxon>
        <taxon>Dikarya</taxon>
        <taxon>Ascomycota</taxon>
        <taxon>Pezizomycotina</taxon>
        <taxon>Dothideomycetes</taxon>
        <taxon>Pleosporomycetidae</taxon>
        <taxon>Pleosporales</taxon>
        <taxon>Massarineae</taxon>
        <taxon>Massarinaceae</taxon>
        <taxon>Byssothecium</taxon>
    </lineage>
</organism>
<name>A0A6A5T9L1_9PLEO</name>
<accession>A0A6A5T9L1</accession>
<feature type="compositionally biased region" description="Polar residues" evidence="1">
    <location>
        <begin position="26"/>
        <end position="39"/>
    </location>
</feature>
<dbReference type="OrthoDB" id="3799856at2759"/>
<feature type="region of interest" description="Disordered" evidence="1">
    <location>
        <begin position="148"/>
        <end position="171"/>
    </location>
</feature>
<gene>
    <name evidence="2" type="ORF">CC80DRAFT_598952</name>
</gene>
<sequence>MTDKMKKRKAVSPDRTRVKRGRKTVSDTPTDVTEPSAGLPTSTDYGFRLDVICTPNINQKIFKGAVHGLIEICFPDSILDELRVGVIEAHMREGHALEENVVKMRELWKSAMIHRVSWMLARYLDQPGNMQTAFAAIAAAREAIHGKLGAEDDGDGHDAEAEGESEADEEIVSDIRASVEDCNLREASAPRKLPRPSVDKRKGKKSGKETCYLQEENNDPDEDAVATSPNAPDARRTTNNKAKKASKTWRWDVEAGTVTLQQIPEYFGKVGDLFAFHALPVVKRKLGPTTEKKLIRQSIDTLIADIPDEEWKEWVLSFRKLIEGDLSMLDRADHDETAETEGISRATPAPVLNRQRRDVSPRVYDEQAGDRILGIKFEREGHADSEEAEVPLAQSVPLTQDEPRNDDEGVQEPQPVAQHSIETPIVDLLWGKAPFLYHDQHDVTRTIMENLQKRIRSDSIIVQWLLGPDTTRTKNQLRIELSSAFPVSADRYRYHEVREAMDKILIPWVSARPASFWEIIGAPIFFTDISIRKKPLQQLLIGGNCNQIGHNREFAYFICKKLRRRGIPERFRCSRSSVVWSEDIHNILGLDIHITLKRGFLERILREVAFFHRDKFPEISSSKLV</sequence>
<feature type="compositionally biased region" description="Basic residues" evidence="1">
    <location>
        <begin position="1"/>
        <end position="10"/>
    </location>
</feature>
<feature type="region of interest" description="Disordered" evidence="1">
    <location>
        <begin position="336"/>
        <end position="363"/>
    </location>
</feature>
<feature type="compositionally biased region" description="Basic and acidic residues" evidence="1">
    <location>
        <begin position="148"/>
        <end position="160"/>
    </location>
</feature>
<feature type="compositionally biased region" description="Acidic residues" evidence="1">
    <location>
        <begin position="161"/>
        <end position="171"/>
    </location>
</feature>
<proteinExistence type="predicted"/>
<evidence type="ECO:0000313" key="3">
    <source>
        <dbReference type="Proteomes" id="UP000800035"/>
    </source>
</evidence>
<dbReference type="AlphaFoldDB" id="A0A6A5T9L1"/>
<evidence type="ECO:0000256" key="1">
    <source>
        <dbReference type="SAM" id="MobiDB-lite"/>
    </source>
</evidence>
<reference evidence="2" key="1">
    <citation type="journal article" date="2020" name="Stud. Mycol.">
        <title>101 Dothideomycetes genomes: a test case for predicting lifestyles and emergence of pathogens.</title>
        <authorList>
            <person name="Haridas S."/>
            <person name="Albert R."/>
            <person name="Binder M."/>
            <person name="Bloem J."/>
            <person name="Labutti K."/>
            <person name="Salamov A."/>
            <person name="Andreopoulos B."/>
            <person name="Baker S."/>
            <person name="Barry K."/>
            <person name="Bills G."/>
            <person name="Bluhm B."/>
            <person name="Cannon C."/>
            <person name="Castanera R."/>
            <person name="Culley D."/>
            <person name="Daum C."/>
            <person name="Ezra D."/>
            <person name="Gonzalez J."/>
            <person name="Henrissat B."/>
            <person name="Kuo A."/>
            <person name="Liang C."/>
            <person name="Lipzen A."/>
            <person name="Lutzoni F."/>
            <person name="Magnuson J."/>
            <person name="Mondo S."/>
            <person name="Nolan M."/>
            <person name="Ohm R."/>
            <person name="Pangilinan J."/>
            <person name="Park H.-J."/>
            <person name="Ramirez L."/>
            <person name="Alfaro M."/>
            <person name="Sun H."/>
            <person name="Tritt A."/>
            <person name="Yoshinaga Y."/>
            <person name="Zwiers L.-H."/>
            <person name="Turgeon B."/>
            <person name="Goodwin S."/>
            <person name="Spatafora J."/>
            <person name="Crous P."/>
            <person name="Grigoriev I."/>
        </authorList>
    </citation>
    <scope>NUCLEOTIDE SEQUENCE</scope>
    <source>
        <strain evidence="2">CBS 675.92</strain>
    </source>
</reference>
<dbReference type="Proteomes" id="UP000800035">
    <property type="component" value="Unassembled WGS sequence"/>
</dbReference>
<protein>
    <submittedName>
        <fullName evidence="2">Uncharacterized protein</fullName>
    </submittedName>
</protein>
<dbReference type="EMBL" id="ML977038">
    <property type="protein sequence ID" value="KAF1949353.1"/>
    <property type="molecule type" value="Genomic_DNA"/>
</dbReference>
<keyword evidence="3" id="KW-1185">Reference proteome</keyword>
<feature type="region of interest" description="Disordered" evidence="1">
    <location>
        <begin position="1"/>
        <end position="39"/>
    </location>
</feature>
<feature type="region of interest" description="Disordered" evidence="1">
    <location>
        <begin position="380"/>
        <end position="418"/>
    </location>
</feature>
<feature type="region of interest" description="Disordered" evidence="1">
    <location>
        <begin position="186"/>
        <end position="246"/>
    </location>
</feature>
<evidence type="ECO:0000313" key="2">
    <source>
        <dbReference type="EMBL" id="KAF1949353.1"/>
    </source>
</evidence>